<dbReference type="EMBL" id="JAPQKL010000004">
    <property type="protein sequence ID" value="KAJ5135374.1"/>
    <property type="molecule type" value="Genomic_DNA"/>
</dbReference>
<reference evidence="1" key="2">
    <citation type="journal article" date="2023" name="IMA Fungus">
        <title>Comparative genomic study of the Penicillium genus elucidates a diverse pangenome and 15 lateral gene transfer events.</title>
        <authorList>
            <person name="Petersen C."/>
            <person name="Sorensen T."/>
            <person name="Nielsen M.R."/>
            <person name="Sondergaard T.E."/>
            <person name="Sorensen J.L."/>
            <person name="Fitzpatrick D.A."/>
            <person name="Frisvad J.C."/>
            <person name="Nielsen K.L."/>
        </authorList>
    </citation>
    <scope>NUCLEOTIDE SEQUENCE</scope>
    <source>
        <strain evidence="1">IBT 22155</strain>
    </source>
</reference>
<name>A0A9W9L471_9EURO</name>
<gene>
    <name evidence="1" type="ORF">N7515_004652</name>
</gene>
<protein>
    <submittedName>
        <fullName evidence="1">Uncharacterized protein</fullName>
    </submittedName>
</protein>
<accession>A0A9W9L471</accession>
<proteinExistence type="predicted"/>
<comment type="caution">
    <text evidence="1">The sequence shown here is derived from an EMBL/GenBank/DDBJ whole genome shotgun (WGS) entry which is preliminary data.</text>
</comment>
<dbReference type="RefSeq" id="XP_056522346.1">
    <property type="nucleotide sequence ID" value="XM_056665396.1"/>
</dbReference>
<dbReference type="OrthoDB" id="4359917at2759"/>
<evidence type="ECO:0000313" key="2">
    <source>
        <dbReference type="Proteomes" id="UP001149079"/>
    </source>
</evidence>
<evidence type="ECO:0000313" key="1">
    <source>
        <dbReference type="EMBL" id="KAJ5135374.1"/>
    </source>
</evidence>
<dbReference type="Proteomes" id="UP001149079">
    <property type="component" value="Unassembled WGS sequence"/>
</dbReference>
<dbReference type="GeneID" id="81404566"/>
<dbReference type="AlphaFoldDB" id="A0A9W9L471"/>
<sequence>MDEIAEIVREIGRQQGENAYYRSCYESLKRLQDLVAEASDDLSQLYQHNTYKPPCDIRAHQVADGLRRAIDALILQERKAQLALSELYTF</sequence>
<keyword evidence="2" id="KW-1185">Reference proteome</keyword>
<organism evidence="1 2">
    <name type="scientific">Penicillium bovifimosum</name>
    <dbReference type="NCBI Taxonomy" id="126998"/>
    <lineage>
        <taxon>Eukaryota</taxon>
        <taxon>Fungi</taxon>
        <taxon>Dikarya</taxon>
        <taxon>Ascomycota</taxon>
        <taxon>Pezizomycotina</taxon>
        <taxon>Eurotiomycetes</taxon>
        <taxon>Eurotiomycetidae</taxon>
        <taxon>Eurotiales</taxon>
        <taxon>Aspergillaceae</taxon>
        <taxon>Penicillium</taxon>
    </lineage>
</organism>
<reference evidence="1" key="1">
    <citation type="submission" date="2022-11" db="EMBL/GenBank/DDBJ databases">
        <authorList>
            <person name="Petersen C."/>
        </authorList>
    </citation>
    <scope>NUCLEOTIDE SEQUENCE</scope>
    <source>
        <strain evidence="1">IBT 22155</strain>
    </source>
</reference>